<dbReference type="Gene3D" id="3.40.50.150">
    <property type="entry name" value="Vaccinia Virus protein VP39"/>
    <property type="match status" value="1"/>
</dbReference>
<dbReference type="FunFam" id="3.40.50.720:FF:000209">
    <property type="entry name" value="Polyketide synthase Pks12"/>
    <property type="match status" value="1"/>
</dbReference>
<keyword evidence="4" id="KW-0808">Transferase</keyword>
<dbReference type="Pfam" id="PF16197">
    <property type="entry name" value="KAsynt_C_assoc"/>
    <property type="match status" value="1"/>
</dbReference>
<evidence type="ECO:0000259" key="11">
    <source>
        <dbReference type="PROSITE" id="PS52004"/>
    </source>
</evidence>
<dbReference type="InterPro" id="IPR001227">
    <property type="entry name" value="Ac_transferase_dom_sf"/>
</dbReference>
<dbReference type="InterPro" id="IPR016035">
    <property type="entry name" value="Acyl_Trfase/lysoPLipase"/>
</dbReference>
<accession>A0A9P4KF14</accession>
<dbReference type="Gene3D" id="3.40.366.10">
    <property type="entry name" value="Malonyl-Coenzyme A Acyl Carrier Protein, domain 2"/>
    <property type="match status" value="1"/>
</dbReference>
<dbReference type="SMART" id="SM00826">
    <property type="entry name" value="PKS_DH"/>
    <property type="match status" value="1"/>
</dbReference>
<dbReference type="SUPFAM" id="SSF53901">
    <property type="entry name" value="Thiolase-like"/>
    <property type="match status" value="1"/>
</dbReference>
<dbReference type="Gene3D" id="3.10.129.110">
    <property type="entry name" value="Polyketide synthase dehydratase"/>
    <property type="match status" value="1"/>
</dbReference>
<keyword evidence="6" id="KW-0560">Oxidoreductase</keyword>
<dbReference type="SUPFAM" id="SSF47336">
    <property type="entry name" value="ACP-like"/>
    <property type="match status" value="1"/>
</dbReference>
<gene>
    <name evidence="13" type="ORF">CC78DRAFT_490418</name>
</gene>
<dbReference type="InterPro" id="IPR029063">
    <property type="entry name" value="SAM-dependent_MTases_sf"/>
</dbReference>
<dbReference type="InterPro" id="IPR042104">
    <property type="entry name" value="PKS_dehydratase_sf"/>
</dbReference>
<dbReference type="Pfam" id="PF00109">
    <property type="entry name" value="ketoacyl-synt"/>
    <property type="match status" value="1"/>
</dbReference>
<dbReference type="PROSITE" id="PS52004">
    <property type="entry name" value="KS3_2"/>
    <property type="match status" value="1"/>
</dbReference>
<evidence type="ECO:0000256" key="8">
    <source>
        <dbReference type="ARBA" id="ARBA00023315"/>
    </source>
</evidence>
<evidence type="ECO:0000256" key="7">
    <source>
        <dbReference type="ARBA" id="ARBA00023268"/>
    </source>
</evidence>
<protein>
    <recommendedName>
        <fullName evidence="15">Polyketide synthase</fullName>
    </recommendedName>
</protein>
<evidence type="ECO:0000256" key="2">
    <source>
        <dbReference type="ARBA" id="ARBA00022553"/>
    </source>
</evidence>
<dbReference type="Pfam" id="PF08242">
    <property type="entry name" value="Methyltransf_12"/>
    <property type="match status" value="1"/>
</dbReference>
<dbReference type="CDD" id="cd05274">
    <property type="entry name" value="KR_FAS_SDR_x"/>
    <property type="match status" value="1"/>
</dbReference>
<evidence type="ECO:0008006" key="15">
    <source>
        <dbReference type="Google" id="ProtNLM"/>
    </source>
</evidence>
<feature type="domain" description="PKS/mFAS DH" evidence="12">
    <location>
        <begin position="877"/>
        <end position="1170"/>
    </location>
</feature>
<dbReference type="Gene3D" id="1.10.1200.10">
    <property type="entry name" value="ACP-like"/>
    <property type="match status" value="1"/>
</dbReference>
<dbReference type="PROSITE" id="PS50075">
    <property type="entry name" value="CARRIER"/>
    <property type="match status" value="1"/>
</dbReference>
<dbReference type="PANTHER" id="PTHR43775:SF49">
    <property type="entry name" value="SYNTHASE, PUTATIVE (JCVI)-RELATED"/>
    <property type="match status" value="1"/>
</dbReference>
<dbReference type="SUPFAM" id="SSF50129">
    <property type="entry name" value="GroES-like"/>
    <property type="match status" value="1"/>
</dbReference>
<keyword evidence="2" id="KW-0597">Phosphoprotein</keyword>
<keyword evidence="14" id="KW-1185">Reference proteome</keyword>
<dbReference type="Gene3D" id="3.40.50.720">
    <property type="entry name" value="NAD(P)-binding Rossmann-like Domain"/>
    <property type="match status" value="2"/>
</dbReference>
<reference evidence="14" key="1">
    <citation type="journal article" date="2020" name="Stud. Mycol.">
        <title>101 Dothideomycetes genomes: A test case for predicting lifestyles and emergence of pathogens.</title>
        <authorList>
            <person name="Haridas S."/>
            <person name="Albert R."/>
            <person name="Binder M."/>
            <person name="Bloem J."/>
            <person name="LaButti K."/>
            <person name="Salamov A."/>
            <person name="Andreopoulos B."/>
            <person name="Baker S."/>
            <person name="Barry K."/>
            <person name="Bills G."/>
            <person name="Bluhm B."/>
            <person name="Cannon C."/>
            <person name="Castanera R."/>
            <person name="Culley D."/>
            <person name="Daum C."/>
            <person name="Ezra D."/>
            <person name="Gonzalez J."/>
            <person name="Henrissat B."/>
            <person name="Kuo A."/>
            <person name="Liang C."/>
            <person name="Lipzen A."/>
            <person name="Lutzoni F."/>
            <person name="Magnuson J."/>
            <person name="Mondo S."/>
            <person name="Nolan M."/>
            <person name="Ohm R."/>
            <person name="Pangilinan J."/>
            <person name="Park H.-J."/>
            <person name="Ramirez L."/>
            <person name="Alfaro M."/>
            <person name="Sun H."/>
            <person name="Tritt A."/>
            <person name="Yoshinaga Y."/>
            <person name="Zwiers L.-H."/>
            <person name="Turgeon B."/>
            <person name="Goodwin S."/>
            <person name="Spatafora J."/>
            <person name="Crous P."/>
            <person name="Grigoriev I."/>
        </authorList>
    </citation>
    <scope>NUCLEOTIDE SEQUENCE [LARGE SCALE GENOMIC DNA]</scope>
    <source>
        <strain evidence="14">CBS 304.66</strain>
    </source>
</reference>
<dbReference type="SUPFAM" id="SSF51735">
    <property type="entry name" value="NAD(P)-binding Rossmann-fold domains"/>
    <property type="match status" value="2"/>
</dbReference>
<proteinExistence type="predicted"/>
<dbReference type="OrthoDB" id="329835at2759"/>
<keyword evidence="3" id="KW-0489">Methyltransferase</keyword>
<dbReference type="InterPro" id="IPR016039">
    <property type="entry name" value="Thiolase-like"/>
</dbReference>
<dbReference type="InterPro" id="IPR014043">
    <property type="entry name" value="Acyl_transferase_dom"/>
</dbReference>
<evidence type="ECO:0000256" key="1">
    <source>
        <dbReference type="ARBA" id="ARBA00022450"/>
    </source>
</evidence>
<evidence type="ECO:0000313" key="14">
    <source>
        <dbReference type="Proteomes" id="UP000800093"/>
    </source>
</evidence>
<dbReference type="Pfam" id="PF00550">
    <property type="entry name" value="PP-binding"/>
    <property type="match status" value="1"/>
</dbReference>
<dbReference type="Proteomes" id="UP000800093">
    <property type="component" value="Unassembled WGS sequence"/>
</dbReference>
<dbReference type="Pfam" id="PF08659">
    <property type="entry name" value="KR"/>
    <property type="match status" value="1"/>
</dbReference>
<dbReference type="GO" id="GO:1901336">
    <property type="term" value="P:lactone biosynthetic process"/>
    <property type="evidence" value="ECO:0007669"/>
    <property type="project" value="UniProtKB-ARBA"/>
</dbReference>
<evidence type="ECO:0000256" key="4">
    <source>
        <dbReference type="ARBA" id="ARBA00022679"/>
    </source>
</evidence>
<dbReference type="SUPFAM" id="SSF55048">
    <property type="entry name" value="Probable ACP-binding domain of malonyl-CoA ACP transacylase"/>
    <property type="match status" value="1"/>
</dbReference>
<evidence type="ECO:0000259" key="12">
    <source>
        <dbReference type="PROSITE" id="PS52019"/>
    </source>
</evidence>
<dbReference type="SUPFAM" id="SSF53335">
    <property type="entry name" value="S-adenosyl-L-methionine-dependent methyltransferases"/>
    <property type="match status" value="1"/>
</dbReference>
<keyword evidence="1" id="KW-0596">Phosphopantetheine</keyword>
<dbReference type="PROSITE" id="PS52019">
    <property type="entry name" value="PKS_MFAS_DH"/>
    <property type="match status" value="1"/>
</dbReference>
<dbReference type="InterPro" id="IPR016036">
    <property type="entry name" value="Malonyl_transacylase_ACP-bd"/>
</dbReference>
<dbReference type="InterPro" id="IPR032821">
    <property type="entry name" value="PKS_assoc"/>
</dbReference>
<dbReference type="InterPro" id="IPR020841">
    <property type="entry name" value="PKS_Beta-ketoAc_synthase_dom"/>
</dbReference>
<keyword evidence="8" id="KW-0012">Acyltransferase</keyword>
<dbReference type="GO" id="GO:0008168">
    <property type="term" value="F:methyltransferase activity"/>
    <property type="evidence" value="ECO:0007669"/>
    <property type="project" value="UniProtKB-KW"/>
</dbReference>
<name>A0A9P4KF14_9PLEO</name>
<evidence type="ECO:0000256" key="6">
    <source>
        <dbReference type="ARBA" id="ARBA00023002"/>
    </source>
</evidence>
<dbReference type="InterPro" id="IPR009081">
    <property type="entry name" value="PP-bd_ACP"/>
</dbReference>
<dbReference type="SMART" id="SM00827">
    <property type="entry name" value="PKS_AT"/>
    <property type="match status" value="1"/>
</dbReference>
<dbReference type="Pfam" id="PF08240">
    <property type="entry name" value="ADH_N"/>
    <property type="match status" value="1"/>
</dbReference>
<evidence type="ECO:0000259" key="10">
    <source>
        <dbReference type="PROSITE" id="PS50075"/>
    </source>
</evidence>
<dbReference type="InterPro" id="IPR056501">
    <property type="entry name" value="NAD-bd_HRPKS_sdrA"/>
</dbReference>
<dbReference type="InterPro" id="IPR036736">
    <property type="entry name" value="ACP-like_sf"/>
</dbReference>
<dbReference type="InterPro" id="IPR020807">
    <property type="entry name" value="PKS_DH"/>
</dbReference>
<dbReference type="InterPro" id="IPR013968">
    <property type="entry name" value="PKS_KR"/>
</dbReference>
<feature type="active site" description="Proton acceptor; for dehydratase activity" evidence="9">
    <location>
        <position position="909"/>
    </location>
</feature>
<dbReference type="Pfam" id="PF13602">
    <property type="entry name" value="ADH_zinc_N_2"/>
    <property type="match status" value="1"/>
</dbReference>
<keyword evidence="7" id="KW-0511">Multifunctional enzyme</keyword>
<dbReference type="EMBL" id="ML986591">
    <property type="protein sequence ID" value="KAF2267503.1"/>
    <property type="molecule type" value="Genomic_DNA"/>
</dbReference>
<dbReference type="InterPro" id="IPR020843">
    <property type="entry name" value="ER"/>
</dbReference>
<dbReference type="GO" id="GO:0006633">
    <property type="term" value="P:fatty acid biosynthetic process"/>
    <property type="evidence" value="ECO:0007669"/>
    <property type="project" value="TreeGrafter"/>
</dbReference>
<dbReference type="SMART" id="SM00829">
    <property type="entry name" value="PKS_ER"/>
    <property type="match status" value="1"/>
</dbReference>
<evidence type="ECO:0000256" key="3">
    <source>
        <dbReference type="ARBA" id="ARBA00022603"/>
    </source>
</evidence>
<evidence type="ECO:0000256" key="9">
    <source>
        <dbReference type="PROSITE-ProRule" id="PRU01363"/>
    </source>
</evidence>
<dbReference type="Pfam" id="PF21089">
    <property type="entry name" value="PKS_DH_N"/>
    <property type="match status" value="1"/>
</dbReference>
<dbReference type="InterPro" id="IPR049900">
    <property type="entry name" value="PKS_mFAS_DH"/>
</dbReference>
<dbReference type="GO" id="GO:0016491">
    <property type="term" value="F:oxidoreductase activity"/>
    <property type="evidence" value="ECO:0007669"/>
    <property type="project" value="UniProtKB-KW"/>
</dbReference>
<feature type="region of interest" description="N-terminal hotdog fold" evidence="9">
    <location>
        <begin position="877"/>
        <end position="1005"/>
    </location>
</feature>
<dbReference type="InterPro" id="IPR013154">
    <property type="entry name" value="ADH-like_N"/>
</dbReference>
<dbReference type="Pfam" id="PF14765">
    <property type="entry name" value="PS-DH"/>
    <property type="match status" value="1"/>
</dbReference>
<dbReference type="SMART" id="SM00822">
    <property type="entry name" value="PKS_KR"/>
    <property type="match status" value="1"/>
</dbReference>
<dbReference type="CDD" id="cd05195">
    <property type="entry name" value="enoyl_red"/>
    <property type="match status" value="1"/>
</dbReference>
<dbReference type="InterPro" id="IPR049551">
    <property type="entry name" value="PKS_DH_C"/>
</dbReference>
<evidence type="ECO:0000313" key="13">
    <source>
        <dbReference type="EMBL" id="KAF2267503.1"/>
    </source>
</evidence>
<dbReference type="GO" id="GO:0032259">
    <property type="term" value="P:methylation"/>
    <property type="evidence" value="ECO:0007669"/>
    <property type="project" value="UniProtKB-KW"/>
</dbReference>
<keyword evidence="5" id="KW-0521">NADP</keyword>
<evidence type="ECO:0000256" key="5">
    <source>
        <dbReference type="ARBA" id="ARBA00022857"/>
    </source>
</evidence>
<sequence length="2440" mass="270413">MAMRLPGGIKSAEDLWEMLINKRDGRSIVPSTRYNVESFHSSLPQKSGMVTSKHGYYLQDELEYLDAAFFSMNKAEVAKLDPQQRLLLEVVWECMESAGQTNWRGKDIGCYVGVFGEDWLDLCSKDTQHLGMYRITGSGDFAISNRVSYEYDLKGPSMTIRTGCSSALIGLHEACQALYNGDCSSAIVAGTNIIITPTMSIAMTEQGVLSPTGSCKTFDAAADGYARGEAINAIYIKRLSDAIRDSDPIRAVIRATSTNCDGKTPGIAYPSSESHEQMIRRAYQAAQLDIPDTGFFECHGTGTAVGDPLETVAIANVLGGKGAYIGSVKPNVGHSEGASGITSLIKAVLALEHKLIPPNINFSVPNPKIPFEKGNLRVPLESTQWPKDREARVSVNSFGIGGANAHVVIDSAEPVNRRALPVTNQIYHSRLMVFSGNSVDSLRRNIMGIEKYLKIYPNRRNNVAHTLGVRRDHLKHRAFSVVSATSEWSISNFQKLRPQKPSLTFVFTGQGSQWPRMGSQLMETFESFRHDIAAMDDFLRTLDPSPEWQMQEELLRDEDTSRIDKAEFSQPLCTAIQIALVNLLRQWEIHPSAVVGHSSGEIAAAYAANAISMEAAIAAAYYRGQVTKLQTQAGAMAAVGVGREEVIKYLTDGVVIACQNSPQSVTLSGDADKIDIVLENLKTYSPESFSRRLRVEMAYHSHHMQSLGPTYEKLMATHVKSVAPDVPFFSSVSGELISELDSLDPSYWRRNMEQSVLFHAAIESNLKHMDGQSDTLFVEIGPHSTLSGPLRQIFRSKQTNVDPVYVPTMIRTQDGVANLLTTAGTLYQYGVDVAFGVINGPGNVLTDLPTYSWHHDTKYWSESRVTEAWRLKKYPHHELLGSRMLESTDIEPTWRNIIQLEDISWLRDHKVAGDIVFPCAGYVAIVGEAIRQTCGSQNYTLRRLVVKTALVLREADSTELVTSLRQVRLTDHLDSLWYEFTISSCNGGEWVKHCVGQARANESTEQGTKEIKPFPRKVLSSSWYLAMQRQGLQYGPRFRSLQDITAHPSNNSATAALLDDQSLHESVYTLHPTIIDQTLQLFTVAMSGGIARRLGKLAVPASIGEIHIGKGGPRMAVEVKATVTPKGVVHGEAVMTSEDNIVLALRDGIFAPLETGSGEQQDSVAATRLDWKPDIDFMDLQHLIRPRASKRESLRLVEKLALLCIIESNHCLRNTNSTAAHFTNFSRWLELQSARIAEGGQKIIPEAQEWALADSASRLIQIEAIAAEINATEGKSVGAIIRRIMVDLNGLSDGTVDPLELLMRENGLTDLYAFYQEMWDCSEFFSLLGHAKPTLRVLEIGAGTGGTTAGVLQDLTSTEGRRLYSKYTFTDISSGFFVAAKERFREYEAMEFSVLDISKDPIEQGYEAGGFDLIIASNVLHATPQLHSTLQNVRALLAPHGRLFLQELCPEMCWIGYIMGILPGWWLGANDERVNEPFVTKGRWDKELREAGLLGIQGIIYDDESPFQVNATMVAHMSHDPPVPKAVTLLHGDRYTENIHKIEAQFSREGYTVTLCTLEQPIPASQSVIALFDLEESFFGSITEKNFGAFQQYLSNTRSNGTLWITKPSQIMCEDPRYGLVLGMARTIRSELSCDFATLEIDKINDVTISKLIRVYEKFQTRLKDDGLDPEYEYALQNDVIHIGRYHWISAHDHLLTAPERTEPKRLEIRRLGLLDSLFWTSSGTRSLDGDEVEVTVHCVGLNFKDILVSMGIVDGPKDRLGLEGSGVIRKVGPNVRHLQVGDRVMISDLGCFATRIVTSSKLCARIPDNLTFEGAATMPCVYSTVIHSLVDVAQLAEGQSVLIHSACGGVGLAALQVCKMMGAQVFATVGNEEKVRYLMDNFRIPRDRIFDSRSTSFASGVLRETNGKGVDVVLNSLSGELLHASWQCVAKFGKMLEIGKRDFIGHALLAMDVFESNRSFHGIDLAELAVQKPEALLEKCLTYYRQGSIEPIIPLRIFEASQIGEAFRYMQKGQHTGKIVIRMPKNHDSLPEVRKRSQILLKPNASYLLVGGLGGLGRSVSTWLVENGARHLVYLSRTAGSTIADQEFFEELRSQGCHAVAIKGSATKMEDVQRAIVASPERIAGVLQMSMVLRDRALLQLTYDDWNTTLAPKVDGTWNLHRAFDKIDLDFFVLFSSISGIVGQWGQANYAAANTFLDSFVRYRRSMGQAASVVDVGVMEDVGYVSQNPAILEQFRATGAHTLREEDLLEAVHIAINESHPQSSMNNRQNSLSHLTIGLRSTRPLDDPGNRTIWRRDRRMALYRNLERHPEAGASSNNMGLIVFLNGVTSDPTVLEQQESVDYLTKEICRTISSFMLQPEDDLDPTKSLSAMGVDSLVSIEIRNWWRRSLGLDISVLEIMNAGSVARLGQTAVEGLRAKHATTSKKEEQSDTYLVMRAP</sequence>
<feature type="domain" description="Carrier" evidence="10">
    <location>
        <begin position="2340"/>
        <end position="2417"/>
    </location>
</feature>
<dbReference type="InterPro" id="IPR014031">
    <property type="entry name" value="Ketoacyl_synth_C"/>
</dbReference>
<dbReference type="SMART" id="SM00823">
    <property type="entry name" value="PKS_PP"/>
    <property type="match status" value="1"/>
</dbReference>
<dbReference type="Pfam" id="PF00698">
    <property type="entry name" value="Acyl_transf_1"/>
    <property type="match status" value="1"/>
</dbReference>
<dbReference type="Pfam" id="PF02801">
    <property type="entry name" value="Ketoacyl-synt_C"/>
    <property type="match status" value="1"/>
</dbReference>
<dbReference type="InterPro" id="IPR050091">
    <property type="entry name" value="PKS_NRPS_Biosynth_Enz"/>
</dbReference>
<organism evidence="13 14">
    <name type="scientific">Lojkania enalia</name>
    <dbReference type="NCBI Taxonomy" id="147567"/>
    <lineage>
        <taxon>Eukaryota</taxon>
        <taxon>Fungi</taxon>
        <taxon>Dikarya</taxon>
        <taxon>Ascomycota</taxon>
        <taxon>Pezizomycotina</taxon>
        <taxon>Dothideomycetes</taxon>
        <taxon>Pleosporomycetidae</taxon>
        <taxon>Pleosporales</taxon>
        <taxon>Pleosporales incertae sedis</taxon>
        <taxon>Lojkania</taxon>
    </lineage>
</organism>
<dbReference type="InterPro" id="IPR049552">
    <property type="entry name" value="PKS_DH_N"/>
</dbReference>
<dbReference type="SMART" id="SM00825">
    <property type="entry name" value="PKS_KS"/>
    <property type="match status" value="1"/>
</dbReference>
<dbReference type="Gene3D" id="3.40.47.10">
    <property type="match status" value="1"/>
</dbReference>
<dbReference type="InterPro" id="IPR011032">
    <property type="entry name" value="GroES-like_sf"/>
</dbReference>
<dbReference type="SUPFAM" id="SSF52151">
    <property type="entry name" value="FabD/lysophospholipase-like"/>
    <property type="match status" value="1"/>
</dbReference>
<comment type="caution">
    <text evidence="13">The sequence shown here is derived from an EMBL/GenBank/DDBJ whole genome shotgun (WGS) entry which is preliminary data.</text>
</comment>
<dbReference type="GO" id="GO:0044550">
    <property type="term" value="P:secondary metabolite biosynthetic process"/>
    <property type="evidence" value="ECO:0007669"/>
    <property type="project" value="TreeGrafter"/>
</dbReference>
<dbReference type="PANTHER" id="PTHR43775">
    <property type="entry name" value="FATTY ACID SYNTHASE"/>
    <property type="match status" value="1"/>
</dbReference>
<dbReference type="Gene3D" id="3.90.180.10">
    <property type="entry name" value="Medium-chain alcohol dehydrogenases, catalytic domain"/>
    <property type="match status" value="1"/>
</dbReference>
<dbReference type="CDD" id="cd00833">
    <property type="entry name" value="PKS"/>
    <property type="match status" value="1"/>
</dbReference>
<dbReference type="InterPro" id="IPR057326">
    <property type="entry name" value="KR_dom"/>
</dbReference>
<dbReference type="InterPro" id="IPR020806">
    <property type="entry name" value="PKS_PP-bd"/>
</dbReference>
<dbReference type="Pfam" id="PF23114">
    <property type="entry name" value="NAD-bd_HRPKS_sdrA"/>
    <property type="match status" value="1"/>
</dbReference>
<dbReference type="InterPro" id="IPR014030">
    <property type="entry name" value="Ketoacyl_synth_N"/>
</dbReference>
<dbReference type="FunFam" id="3.40.366.10:FF:000002">
    <property type="entry name" value="Probable polyketide synthase 2"/>
    <property type="match status" value="1"/>
</dbReference>
<feature type="active site" description="Proton donor; for dehydratase activity" evidence="9">
    <location>
        <position position="1076"/>
    </location>
</feature>
<dbReference type="GO" id="GO:0031177">
    <property type="term" value="F:phosphopantetheine binding"/>
    <property type="evidence" value="ECO:0007669"/>
    <property type="project" value="InterPro"/>
</dbReference>
<dbReference type="InterPro" id="IPR036291">
    <property type="entry name" value="NAD(P)-bd_dom_sf"/>
</dbReference>
<feature type="region of interest" description="C-terminal hotdog fold" evidence="9">
    <location>
        <begin position="1015"/>
        <end position="1170"/>
    </location>
</feature>
<dbReference type="GO" id="GO:0004312">
    <property type="term" value="F:fatty acid synthase activity"/>
    <property type="evidence" value="ECO:0007669"/>
    <property type="project" value="TreeGrafter"/>
</dbReference>
<feature type="domain" description="Ketosynthase family 3 (KS3)" evidence="11">
    <location>
        <begin position="1"/>
        <end position="411"/>
    </location>
</feature>
<dbReference type="InterPro" id="IPR013217">
    <property type="entry name" value="Methyltransf_12"/>
</dbReference>